<dbReference type="RefSeq" id="XP_034249934.1">
    <property type="nucleotide sequence ID" value="XM_034394043.1"/>
</dbReference>
<keyword evidence="1" id="KW-0472">Membrane</keyword>
<keyword evidence="2" id="KW-1185">Reference proteome</keyword>
<accession>A0A6P8ZXW4</accession>
<dbReference type="KEGG" id="tpal:117650540"/>
<protein>
    <submittedName>
        <fullName evidence="3">Uncharacterized protein LOC117650540</fullName>
    </submittedName>
</protein>
<dbReference type="InParanoid" id="A0A6P8ZXW4"/>
<keyword evidence="1" id="KW-0812">Transmembrane</keyword>
<evidence type="ECO:0000313" key="2">
    <source>
        <dbReference type="Proteomes" id="UP000515158"/>
    </source>
</evidence>
<sequence length="107" mass="11355">MGKPSQRLRPDQTDHPRTALLARGSAAMFAAVVGNSVSMSAYSDWPPVWGGHNVSTFASLFSPLTSIALVAAIQSRRPVSLPEPLLNGGHTYAAVHLDTIHAVLLLI</sequence>
<organism evidence="3">
    <name type="scientific">Thrips palmi</name>
    <name type="common">Melon thrips</name>
    <dbReference type="NCBI Taxonomy" id="161013"/>
    <lineage>
        <taxon>Eukaryota</taxon>
        <taxon>Metazoa</taxon>
        <taxon>Ecdysozoa</taxon>
        <taxon>Arthropoda</taxon>
        <taxon>Hexapoda</taxon>
        <taxon>Insecta</taxon>
        <taxon>Pterygota</taxon>
        <taxon>Neoptera</taxon>
        <taxon>Paraneoptera</taxon>
        <taxon>Thysanoptera</taxon>
        <taxon>Terebrantia</taxon>
        <taxon>Thripoidea</taxon>
        <taxon>Thripidae</taxon>
        <taxon>Thrips</taxon>
    </lineage>
</organism>
<gene>
    <name evidence="3" type="primary">LOC117650540</name>
</gene>
<reference evidence="3" key="1">
    <citation type="submission" date="2025-08" db="UniProtKB">
        <authorList>
            <consortium name="RefSeq"/>
        </authorList>
    </citation>
    <scope>IDENTIFICATION</scope>
    <source>
        <tissue evidence="3">Total insect</tissue>
    </source>
</reference>
<feature type="transmembrane region" description="Helical" evidence="1">
    <location>
        <begin position="54"/>
        <end position="73"/>
    </location>
</feature>
<feature type="transmembrane region" description="Helical" evidence="1">
    <location>
        <begin position="20"/>
        <end position="42"/>
    </location>
</feature>
<evidence type="ECO:0000313" key="3">
    <source>
        <dbReference type="RefSeq" id="XP_034249934.1"/>
    </source>
</evidence>
<dbReference type="GeneID" id="117650540"/>
<proteinExistence type="predicted"/>
<keyword evidence="1" id="KW-1133">Transmembrane helix</keyword>
<name>A0A6P8ZXW4_THRPL</name>
<evidence type="ECO:0000256" key="1">
    <source>
        <dbReference type="SAM" id="Phobius"/>
    </source>
</evidence>
<dbReference type="AlphaFoldDB" id="A0A6P8ZXW4"/>
<dbReference type="Proteomes" id="UP000515158">
    <property type="component" value="Unplaced"/>
</dbReference>